<dbReference type="InterPro" id="IPR041257">
    <property type="entry name" value="APC_rep"/>
</dbReference>
<feature type="compositionally biased region" description="Polar residues" evidence="4">
    <location>
        <begin position="2314"/>
        <end position="2331"/>
    </location>
</feature>
<organism evidence="5 6">
    <name type="scientific">Cephus cinctus</name>
    <name type="common">Wheat stem sawfly</name>
    <dbReference type="NCBI Taxonomy" id="211228"/>
    <lineage>
        <taxon>Eukaryota</taxon>
        <taxon>Metazoa</taxon>
        <taxon>Ecdysozoa</taxon>
        <taxon>Arthropoda</taxon>
        <taxon>Hexapoda</taxon>
        <taxon>Insecta</taxon>
        <taxon>Pterygota</taxon>
        <taxon>Neoptera</taxon>
        <taxon>Endopterygota</taxon>
        <taxon>Hymenoptera</taxon>
        <taxon>Cephoidea</taxon>
        <taxon>Cephidae</taxon>
        <taxon>Cephus</taxon>
    </lineage>
</organism>
<evidence type="ECO:0000256" key="2">
    <source>
        <dbReference type="ARBA" id="ARBA00022687"/>
    </source>
</evidence>
<dbReference type="GO" id="GO:0007399">
    <property type="term" value="P:nervous system development"/>
    <property type="evidence" value="ECO:0007669"/>
    <property type="project" value="TreeGrafter"/>
</dbReference>
<name>A0AAJ7FSY8_CEPCN</name>
<dbReference type="GO" id="GO:0001708">
    <property type="term" value="P:cell fate specification"/>
    <property type="evidence" value="ECO:0007669"/>
    <property type="project" value="TreeGrafter"/>
</dbReference>
<dbReference type="GO" id="GO:0007026">
    <property type="term" value="P:negative regulation of microtubule depolymerization"/>
    <property type="evidence" value="ECO:0007669"/>
    <property type="project" value="TreeGrafter"/>
</dbReference>
<dbReference type="GO" id="GO:0007389">
    <property type="term" value="P:pattern specification process"/>
    <property type="evidence" value="ECO:0007669"/>
    <property type="project" value="TreeGrafter"/>
</dbReference>
<feature type="compositionally biased region" description="Basic and acidic residues" evidence="4">
    <location>
        <begin position="2235"/>
        <end position="2249"/>
    </location>
</feature>
<dbReference type="Proteomes" id="UP000694920">
    <property type="component" value="Unplaced"/>
</dbReference>
<dbReference type="PROSITE" id="PS50176">
    <property type="entry name" value="ARM_REPEAT"/>
    <property type="match status" value="3"/>
</dbReference>
<feature type="region of interest" description="Disordered" evidence="4">
    <location>
        <begin position="2417"/>
        <end position="2459"/>
    </location>
</feature>
<feature type="compositionally biased region" description="Basic and acidic residues" evidence="4">
    <location>
        <begin position="2425"/>
        <end position="2451"/>
    </location>
</feature>
<evidence type="ECO:0000313" key="5">
    <source>
        <dbReference type="Proteomes" id="UP000694920"/>
    </source>
</evidence>
<dbReference type="Pfam" id="PF18797">
    <property type="entry name" value="APC_rep"/>
    <property type="match status" value="1"/>
</dbReference>
<feature type="compositionally biased region" description="Polar residues" evidence="4">
    <location>
        <begin position="1925"/>
        <end position="1940"/>
    </location>
</feature>
<feature type="repeat" description="ARM" evidence="3">
    <location>
        <begin position="159"/>
        <end position="197"/>
    </location>
</feature>
<dbReference type="PANTHER" id="PTHR12607:SF12">
    <property type="entry name" value="APC-LIKE, ISOFORM A-RELATED"/>
    <property type="match status" value="1"/>
</dbReference>
<dbReference type="Gene3D" id="1.25.10.10">
    <property type="entry name" value="Leucine-rich Repeat Variant"/>
    <property type="match status" value="1"/>
</dbReference>
<feature type="region of interest" description="Disordered" evidence="4">
    <location>
        <begin position="2512"/>
        <end position="2533"/>
    </location>
</feature>
<dbReference type="GO" id="GO:0008013">
    <property type="term" value="F:beta-catenin binding"/>
    <property type="evidence" value="ECO:0007669"/>
    <property type="project" value="InterPro"/>
</dbReference>
<keyword evidence="2" id="KW-0879">Wnt signaling pathway</keyword>
<dbReference type="KEGG" id="ccin:107273236"/>
<accession>A0AAJ7FSY8</accession>
<feature type="compositionally biased region" description="Basic and acidic residues" evidence="4">
    <location>
        <begin position="2273"/>
        <end position="2296"/>
    </location>
</feature>
<comment type="similarity">
    <text evidence="1">Belongs to the adenomatous polyposis coli (APC) family.</text>
</comment>
<evidence type="ECO:0000256" key="3">
    <source>
        <dbReference type="PROSITE-ProRule" id="PRU00259"/>
    </source>
</evidence>
<dbReference type="InterPro" id="IPR016024">
    <property type="entry name" value="ARM-type_fold"/>
</dbReference>
<dbReference type="GO" id="GO:0016477">
    <property type="term" value="P:cell migration"/>
    <property type="evidence" value="ECO:0007669"/>
    <property type="project" value="TreeGrafter"/>
</dbReference>
<dbReference type="GO" id="GO:0016342">
    <property type="term" value="C:catenin complex"/>
    <property type="evidence" value="ECO:0007669"/>
    <property type="project" value="TreeGrafter"/>
</dbReference>
<feature type="region of interest" description="Disordered" evidence="4">
    <location>
        <begin position="2701"/>
        <end position="2736"/>
    </location>
</feature>
<feature type="compositionally biased region" description="Basic and acidic residues" evidence="4">
    <location>
        <begin position="2701"/>
        <end position="2710"/>
    </location>
</feature>
<reference evidence="6" key="1">
    <citation type="submission" date="2025-08" db="UniProtKB">
        <authorList>
            <consortium name="RefSeq"/>
        </authorList>
    </citation>
    <scope>IDENTIFICATION</scope>
</reference>
<dbReference type="Pfam" id="PF00514">
    <property type="entry name" value="Arm"/>
    <property type="match status" value="1"/>
</dbReference>
<dbReference type="SMART" id="SM00185">
    <property type="entry name" value="ARM"/>
    <property type="match status" value="7"/>
</dbReference>
<dbReference type="InterPro" id="IPR000225">
    <property type="entry name" value="Armadillo"/>
</dbReference>
<feature type="region of interest" description="Disordered" evidence="4">
    <location>
        <begin position="2314"/>
        <end position="2344"/>
    </location>
</feature>
<dbReference type="GO" id="GO:0005881">
    <property type="term" value="C:cytoplasmic microtubule"/>
    <property type="evidence" value="ECO:0007669"/>
    <property type="project" value="TreeGrafter"/>
</dbReference>
<feature type="compositionally biased region" description="Polar residues" evidence="4">
    <location>
        <begin position="2513"/>
        <end position="2522"/>
    </location>
</feature>
<dbReference type="GO" id="GO:0008017">
    <property type="term" value="F:microtubule binding"/>
    <property type="evidence" value="ECO:0007669"/>
    <property type="project" value="TreeGrafter"/>
</dbReference>
<evidence type="ECO:0000313" key="6">
    <source>
        <dbReference type="RefSeq" id="XP_015606702.1"/>
    </source>
</evidence>
<feature type="compositionally biased region" description="Basic residues" evidence="4">
    <location>
        <begin position="1943"/>
        <end position="1957"/>
    </location>
</feature>
<dbReference type="GO" id="GO:0016055">
    <property type="term" value="P:Wnt signaling pathway"/>
    <property type="evidence" value="ECO:0007669"/>
    <property type="project" value="UniProtKB-KW"/>
</dbReference>
<dbReference type="RefSeq" id="XP_015606702.1">
    <property type="nucleotide sequence ID" value="XM_015751216.2"/>
</dbReference>
<feature type="repeat" description="ARM" evidence="3">
    <location>
        <begin position="456"/>
        <end position="498"/>
    </location>
</feature>
<keyword evidence="5" id="KW-1185">Reference proteome</keyword>
<feature type="region of interest" description="Disordered" evidence="4">
    <location>
        <begin position="2235"/>
        <end position="2296"/>
    </location>
</feature>
<feature type="region of interest" description="Disordered" evidence="4">
    <location>
        <begin position="1925"/>
        <end position="1957"/>
    </location>
</feature>
<dbReference type="FunFam" id="1.25.10.10:FF:000305">
    <property type="entry name" value="Adenomatous polyposis coli"/>
    <property type="match status" value="1"/>
</dbReference>
<dbReference type="SUPFAM" id="SSF48371">
    <property type="entry name" value="ARM repeat"/>
    <property type="match status" value="1"/>
</dbReference>
<gene>
    <name evidence="6" type="primary">LOC107273236</name>
</gene>
<dbReference type="GO" id="GO:0030877">
    <property type="term" value="C:beta-catenin destruction complex"/>
    <property type="evidence" value="ECO:0007669"/>
    <property type="project" value="TreeGrafter"/>
</dbReference>
<dbReference type="GO" id="GO:0090090">
    <property type="term" value="P:negative regulation of canonical Wnt signaling pathway"/>
    <property type="evidence" value="ECO:0007669"/>
    <property type="project" value="TreeGrafter"/>
</dbReference>
<proteinExistence type="inferred from homology"/>
<dbReference type="InterPro" id="IPR011989">
    <property type="entry name" value="ARM-like"/>
</dbReference>
<dbReference type="GeneID" id="107273236"/>
<dbReference type="PANTHER" id="PTHR12607">
    <property type="entry name" value="ADENOMATOUS POLYPOSIS COLI PROTEIN FAMILY"/>
    <property type="match status" value="1"/>
</dbReference>
<evidence type="ECO:0000256" key="1">
    <source>
        <dbReference type="ARBA" id="ARBA00009051"/>
    </source>
</evidence>
<feature type="compositionally biased region" description="Basic and acidic residues" evidence="4">
    <location>
        <begin position="2717"/>
        <end position="2731"/>
    </location>
</feature>
<evidence type="ECO:0000256" key="4">
    <source>
        <dbReference type="SAM" id="MobiDB-lite"/>
    </source>
</evidence>
<sequence>MVKKENVMEFKLKKEKDFKSDMPNSKIVKDCKIFEVPRCEEYSAIPTCSQAQRLSSVYHGTWPVERSLHINQQILSSHQNTSNRLLNDITSVMSFSSSFGMGTGSSLETQGQRRLGVKVDVVYSLLGMLGSTEGREDMSATLLSMTSSVDSCLAMRQSGCLPLLVQLIHAPDQDPDTRSRASQALHNVIHARSDERAARREVRVLRLLEQLRDYCQMLRKSLKTGQIFNDEEKHPGPSAVPTALIAALMKLSFDEAHRHAMCQLGGLHAMAELIEMDHAAHGNECDDPNCVTLRRYAGMALTNLTFGDGNNKALLCSFRAFMKSLVTQLRSNSDDLRQVTASVLRNLSWRADSCSKKTLREVGSVTGLTKAAMEGRKESTLKSILSALWNLSAHCSTNKADICAVEGALAFLVDMLSYKAPSKTLTIVENAGGILRNVSSHVAIREDYREILRERGCLHVLLRQLRSPSLTVVSNACGALWNLSARCSQDQRLLWDLGAVPMLRSLVHSKHKMISMGSSAALKNLIGARPSGSNLVHLDSTARGLGFSTLPSLVARRQRALEQELDQNLAETCDNIEPSTSPINKGDKFSFKVDRDFVDITGSWQPSYGQTSSTSIIYNGVDRSESRESIHSAPSAHSDTVFQRVNGQSSVDGISSVNAQIKQQCTSLPSPIGFDVGQSTASFAELISTENKYSLRYKCKIPDHVRSSNIGSQDIGDQKFITSTMSWSTSAPDQASECSHTLLQSSIGDTFVNQESKKGGGGTKVYELRPDVSSNSKMKDYLKSCYDISDNEPVASTLASTTTSINKNLRGAKLAVSDIKSNDKLLQGEYVALVDNREKIGFTEQHAAEYLFDANSEASVIPPIEYDLLNIKQSVMEKAKQSQLQLQDEVLFAHEINSKIHCKEGKTCDALSNYMEVICDADLQSKQEAEIKFHATEKQFADIQEGAHTIEKSGSSLMNSKIVHTPIYFNDIENAWQELPNSGDIHYTKSLGRNAFKIQNQNEEMMENGRAIHKNELSTEYSIKNYVGKAIATDGHFSGNHFSASKKFQEPDSSNTQTIELLSPLTQKTLIERQMNESQNNVNVISETGMTDLICQTSQMCLASPTMKDKPKIVTKHKEPELKLSDNHTERNVSKEASITATASYNVSGGNTDKKDLLTTCLSTDVQNNRGKQLFRKSSIKKMQRTSNLARYETRSSLDRVENADSIAINREPVNHTKSKDDMEIRATSFSMNSYCQDFNNVEYETMKFNTELSNIAKNDEDSADCYKSKITLVQPNIQFNNSSLPFAKTAMILTHIAQEPECKDATFGGPSLSSSNEYGVMKLLFTCKASEENFLGDTAFETAIVNATCVQENHNQVNPPSFKPNNSIRSNLGPCTSSYFIKEDYDNTLPSSCKMIDIKTHKNNGLEIDTINTSSKKWIIAPTDQDTANLSNSRVNDLVERSEQTLLKLCIRATDGIVLSNTEDKIGDSDADYTLIVPAIKESPSVTGKVMIDQDKILLKEMNSWGINKTSSDEQESVISGSKYYSIHGSRPIDNIAISHGGISKETLEKEYKRQRDPDAMIASLDRLTAALVQETEAMRERDSIVMKQSVVSDTWNEDSPNDISYPSISVSPPLVASFKSETQDEQFNSAMWKYVRNNIGEQSNMSDSKIIQTEAIKLAKAATDQAKKQVELNSVSMTSVDLDTIKPPSSMGSLLSLTSSCTGIIDNTEAAVGRDLCQSTSLPPIRMKTSITECPNARKKSLPTGLVAKRALSHGQHYTGSLENILNEYSINSNTQLENVKPPSMMDELFDVGDMENSMVSVASITSEVADMKEQDLLSLSNSDTVFDLLKPVANVLSMTCMRYAESMQLSTSNSLSDCLENINPPSLFNEVSEMDESIIDGVTHTLFSDTLCIDTELQTDEMFQPISVTKVDGIDNDTDNAATSTPTEYCISSSPESMQKKRFTKSHLTPKQKRQLAKERYKTYTIAAEMVKKEGERKKQEFVDNKVTMKFTGKCSPFSKLTPRQRRQEDKARFQTQVLCNSLIAAMQNTCIDVEQRDEQKYVKQGDEQKYVESLHLPETIKSSAFSSKSIIPIFKKSEDKTKRQRHVTSTGNKEQHHTKTLSEIDYILSGLSSGSTTNIATTNNKICEEEILNISSDEMEIMLKRNANIVLSTLRESDICKEAIGHEPLLDCETLSLVSNDSESERSLRMQVVDTIHKKLINSSISQASTPGSFGFEMNKNRMHAIKREIQSPALKQDDDGRDCSLSEENDEFNRVEEQPRIVKGPRILKPDMRSRDNSLDSSTTEKSDAESCKAIRGKRKTLYSTQTIRKSTPQPSPFKTISSTPSGIPIGRSNTSSTVRSTRAIILRQNNKPPNCTSRGFHRSKTNLKTSLVSENMQKQKRSIDLTANKNSILPTGRNALIHAKSIKHFNSPQTSGINLHKETPKQSHIKPLERQGTFTKDEPEVKNAPTVLPPMSPSYSKIAKPIKNSSSATCVTGGKSKISIRTVEGIHQSNISKVANVDKKQSSKGILSSTMPKRQPARSSIGGMAIPQNNRVIQTSNRKSSIRNVSLLGQRSNSNSSILSNSSHLYQGRQLIRDASSNIGSLSKKVEQNKNKQCSEKPDIKQWIPSAETSTEVDVSIMPNKPQNFRIIRSSTFEGIPQDTIGSSLSQKPNSNLHFKNADVQANKMKYRNSCDLSGMRIADAPCKIQVKYAESKPNKKDHDLNEDDVIEGRKQQNTQKRNEPDSGVTKRLSRLGSFISVESSESGLLQTYAGAHNSISVCAPTSAVVLPFNFNLKQDISFKPEKINLDNSDGKMEKSEYAIEINTESMKVTAV</sequence>
<feature type="repeat" description="ARM" evidence="3">
    <location>
        <begin position="407"/>
        <end position="441"/>
    </location>
</feature>
<protein>
    <submittedName>
        <fullName evidence="6">Uncharacterized protein LOC107273236 isoform X1</fullName>
    </submittedName>
</protein>
<dbReference type="InterPro" id="IPR026818">
    <property type="entry name" value="Apc_fam"/>
</dbReference>
<feature type="compositionally biased region" description="Basic and acidic residues" evidence="4">
    <location>
        <begin position="2256"/>
        <end position="2265"/>
    </location>
</feature>